<evidence type="ECO:0000313" key="1">
    <source>
        <dbReference type="EMBL" id="HCO27259.1"/>
    </source>
</evidence>
<name>A0A3D3REJ2_9PLAN</name>
<proteinExistence type="predicted"/>
<dbReference type="EMBL" id="DQAY01000194">
    <property type="protein sequence ID" value="HCO27259.1"/>
    <property type="molecule type" value="Genomic_DNA"/>
</dbReference>
<accession>A0A3D3REJ2</accession>
<evidence type="ECO:0000313" key="2">
    <source>
        <dbReference type="Proteomes" id="UP000263642"/>
    </source>
</evidence>
<dbReference type="Proteomes" id="UP000263642">
    <property type="component" value="Unassembled WGS sequence"/>
</dbReference>
<comment type="caution">
    <text evidence="1">The sequence shown here is derived from an EMBL/GenBank/DDBJ whole genome shotgun (WGS) entry which is preliminary data.</text>
</comment>
<dbReference type="AlphaFoldDB" id="A0A3D3REJ2"/>
<sequence length="160" mass="18523">MQRLFYALVIWGSTCIILHASEGHDSIYKLDALNMSVPVAVVKPLVHIPERQTAETTRARTEVDASLLFQAQSAPLLPFYESYDASQFYDRMRRQLNTVHEYSKPETPQENKKLAAADGAFTISKKLEEAWERLKADYQESEEKYRLLNLYYGARYVDRP</sequence>
<gene>
    <name evidence="1" type="ORF">DIT97_31225</name>
</gene>
<reference evidence="1 2" key="1">
    <citation type="journal article" date="2018" name="Nat. Biotechnol.">
        <title>A standardized bacterial taxonomy based on genome phylogeny substantially revises the tree of life.</title>
        <authorList>
            <person name="Parks D.H."/>
            <person name="Chuvochina M."/>
            <person name="Waite D.W."/>
            <person name="Rinke C."/>
            <person name="Skarshewski A."/>
            <person name="Chaumeil P.A."/>
            <person name="Hugenholtz P."/>
        </authorList>
    </citation>
    <scope>NUCLEOTIDE SEQUENCE [LARGE SCALE GENOMIC DNA]</scope>
    <source>
        <strain evidence="1">UBA9375</strain>
    </source>
</reference>
<organism evidence="1 2">
    <name type="scientific">Gimesia maris</name>
    <dbReference type="NCBI Taxonomy" id="122"/>
    <lineage>
        <taxon>Bacteria</taxon>
        <taxon>Pseudomonadati</taxon>
        <taxon>Planctomycetota</taxon>
        <taxon>Planctomycetia</taxon>
        <taxon>Planctomycetales</taxon>
        <taxon>Planctomycetaceae</taxon>
        <taxon>Gimesia</taxon>
    </lineage>
</organism>
<protein>
    <submittedName>
        <fullName evidence="1">Uncharacterized protein</fullName>
    </submittedName>
</protein>